<dbReference type="GO" id="GO:0016020">
    <property type="term" value="C:membrane"/>
    <property type="evidence" value="ECO:0007669"/>
    <property type="project" value="InterPro"/>
</dbReference>
<keyword evidence="5 7" id="KW-0472">Membrane</keyword>
<feature type="transmembrane region" description="Helical" evidence="7">
    <location>
        <begin position="91"/>
        <end position="110"/>
    </location>
</feature>
<feature type="region of interest" description="Disordered" evidence="6">
    <location>
        <begin position="826"/>
        <end position="884"/>
    </location>
</feature>
<name>A0A178FID4_TRIVO</name>
<comment type="caution">
    <text evidence="9">The sequence shown here is derived from an EMBL/GenBank/DDBJ whole genome shotgun (WGS) entry which is preliminary data.</text>
</comment>
<dbReference type="SUPFAM" id="SSF103473">
    <property type="entry name" value="MFS general substrate transporter"/>
    <property type="match status" value="1"/>
</dbReference>
<dbReference type="PANTHER" id="PTHR23025:SF3">
    <property type="entry name" value="HORMONE-SENSITIVE LIPASE"/>
    <property type="match status" value="1"/>
</dbReference>
<evidence type="ECO:0000313" key="9">
    <source>
        <dbReference type="EMBL" id="OAL72362.1"/>
    </source>
</evidence>
<dbReference type="Proteomes" id="UP000243519">
    <property type="component" value="Unassembled WGS sequence"/>
</dbReference>
<keyword evidence="10" id="KW-1185">Reference proteome</keyword>
<feature type="transmembrane region" description="Helical" evidence="7">
    <location>
        <begin position="188"/>
        <end position="206"/>
    </location>
</feature>
<feature type="transmembrane region" description="Helical" evidence="7">
    <location>
        <begin position="375"/>
        <end position="394"/>
    </location>
</feature>
<dbReference type="EMBL" id="LHPN01000004">
    <property type="protein sequence ID" value="OAL72362.1"/>
    <property type="molecule type" value="Genomic_DNA"/>
</dbReference>
<sequence length="1240" mass="137685">MLPLPCAPDSSWSRFRQQIAAVFNGVDPRVFTAFWLFGLINNVLYVIILSAALDLVGPSVPKGVVLLADVVPSFFTKLCAPYFIHIVPYPIRILIFVALSTLGMFLVALSPAYDATTANSSITAKMMGVMLASLSSGGGELSFLGLTHFFGPFSLAAWGSGTGAAGLVGAGAYALATTSFGFSVKTTLLASALLPAVMVISFFGILPRGPMLQIRSGYQTIQEIERGELTRDDERLSHTNAGSDGLLADTADVDDLKHAPPQDKGLSWQLFKANLNRAKSLFFPFMFPLLLVYIAEYTINQGVAPTLLFPLQESPFRHFRAFYPTYNAIYQVGVFISRSSTPFFRIHDLYLPSFLQVFNLGLLTLHALFNFIPNVYIVFLAVFWEGLLGGLVYVNTFAEITDRVPKEQREFSLGATTVSDSAGICIADSNYGPSFSVSLHFWIHYPLVLMVGRDHVLGRPSTQFRKIQVFAVVAFWLVYLLKGNKNGPPGVRTLSSLLLRRMTPWQTTVMTMLTLYVSRNFAKLVGLESPEPLANLYSRSYFRATWIVTALDAGFWTAMNIRRKWLRDLASLIFSIYYLFAAEQADEKVRKVRATLTVEHLRVSWNKLATPYLSFLSRLLRPRFCRRDPVAIRIPRPRESSYKDPVHAWLYFDGPLSSLRDQTDIVLDIPGGGFVAMGPRVSDDRLLAWAGKTGVPILSLDYKKAPEYPYPYALNECYDVYHTIVMTRGRCLGLSGKTCPRIIVTGDSAGGSLAAGLTLMILQSGSTDSRKWRGEDCLPVPVGLVLVYPNLDLNIGSWMTDEELSLIRERGMRKTNRNILRRKSEDYYKLTPSTPRPSDDDLADDTTSHSKSSTKEGSKRISDVPTGSSTTATDMASKSGDASLASQMKELAETKPKKLQTRLAVTSMISYVNDRVLTPEMMRAMIILYIGPYNRPDFSTDFLLSPMLAPEALLAQFPKTYFMTGERDPLVDDTVIFAGRLRQAKLHRFRERKELGLEKPGKRFDEKEHVEVTLIPGISHGFMSIVGVFPEGWKHVFRTARWITEIFNSTDISSSDEARDFKASLVQQRRAVQSLNPSLSTVVVETEKQSNGSIPHRHHERYLTSESSGDEDGPLEISMLKMTKISPSPPASQSNSQPNGASATSSLKLKAPAPKRNNIRRPNAAKLSLSPLPAKKEESLRSSDDVSHSENDLVRMKQMISGLRREASLTSLPSHEDLLNRRMDGLAGGLMGRGEEAKTP</sequence>
<keyword evidence="3 7" id="KW-0812">Transmembrane</keyword>
<feature type="domain" description="Alpha/beta hydrolase fold-3" evidence="8">
    <location>
        <begin position="907"/>
        <end position="985"/>
    </location>
</feature>
<evidence type="ECO:0000256" key="2">
    <source>
        <dbReference type="ARBA" id="ARBA00007467"/>
    </source>
</evidence>
<evidence type="ECO:0000259" key="8">
    <source>
        <dbReference type="Pfam" id="PF07859"/>
    </source>
</evidence>
<dbReference type="SUPFAM" id="SSF53474">
    <property type="entry name" value="alpha/beta-Hydrolases"/>
    <property type="match status" value="1"/>
</dbReference>
<organism evidence="9 10">
    <name type="scientific">Trichophyton violaceum</name>
    <dbReference type="NCBI Taxonomy" id="34388"/>
    <lineage>
        <taxon>Eukaryota</taxon>
        <taxon>Fungi</taxon>
        <taxon>Dikarya</taxon>
        <taxon>Ascomycota</taxon>
        <taxon>Pezizomycotina</taxon>
        <taxon>Eurotiomycetes</taxon>
        <taxon>Eurotiomycetidae</taxon>
        <taxon>Onygenales</taxon>
        <taxon>Arthrodermataceae</taxon>
        <taxon>Trichophyton</taxon>
    </lineage>
</organism>
<feature type="compositionally biased region" description="Polar residues" evidence="6">
    <location>
        <begin position="865"/>
        <end position="876"/>
    </location>
</feature>
<feature type="compositionally biased region" description="Basic and acidic residues" evidence="6">
    <location>
        <begin position="853"/>
        <end position="862"/>
    </location>
</feature>
<evidence type="ECO:0000256" key="7">
    <source>
        <dbReference type="SAM" id="Phobius"/>
    </source>
</evidence>
<evidence type="ECO:0000313" key="10">
    <source>
        <dbReference type="Proteomes" id="UP000243519"/>
    </source>
</evidence>
<dbReference type="InterPro" id="IPR036259">
    <property type="entry name" value="MFS_trans_sf"/>
</dbReference>
<feature type="transmembrane region" description="Helical" evidence="7">
    <location>
        <begin position="155"/>
        <end position="176"/>
    </location>
</feature>
<dbReference type="Pfam" id="PF07859">
    <property type="entry name" value="Abhydrolase_3"/>
    <property type="match status" value="2"/>
</dbReference>
<keyword evidence="4 7" id="KW-1133">Transmembrane helix</keyword>
<feature type="region of interest" description="Disordered" evidence="6">
    <location>
        <begin position="1083"/>
        <end position="1192"/>
    </location>
</feature>
<dbReference type="GO" id="GO:0005829">
    <property type="term" value="C:cytosol"/>
    <property type="evidence" value="ECO:0007669"/>
    <property type="project" value="TreeGrafter"/>
</dbReference>
<dbReference type="GO" id="GO:0012505">
    <property type="term" value="C:endomembrane system"/>
    <property type="evidence" value="ECO:0007669"/>
    <property type="project" value="UniProtKB-SubCell"/>
</dbReference>
<comment type="subcellular location">
    <subcellularLocation>
        <location evidence="1">Endomembrane system</location>
        <topology evidence="1">Multi-pass membrane protein</topology>
    </subcellularLocation>
</comment>
<dbReference type="AlphaFoldDB" id="A0A178FID4"/>
<accession>A0A178FID4</accession>
<comment type="similarity">
    <text evidence="2">Belongs to the battenin family.</text>
</comment>
<feature type="transmembrane region" description="Helical" evidence="7">
    <location>
        <begin position="33"/>
        <end position="53"/>
    </location>
</feature>
<dbReference type="GO" id="GO:0004771">
    <property type="term" value="F:sterol ester esterase activity"/>
    <property type="evidence" value="ECO:0007669"/>
    <property type="project" value="TreeGrafter"/>
</dbReference>
<gene>
    <name evidence="9" type="ORF">A7D00_3361</name>
</gene>
<proteinExistence type="inferred from homology"/>
<dbReference type="PANTHER" id="PTHR23025">
    <property type="entry name" value="TRIACYLGLYCEROL LIPASE"/>
    <property type="match status" value="1"/>
</dbReference>
<evidence type="ECO:0000256" key="6">
    <source>
        <dbReference type="SAM" id="MobiDB-lite"/>
    </source>
</evidence>
<dbReference type="InterPro" id="IPR013094">
    <property type="entry name" value="AB_hydrolase_3"/>
</dbReference>
<evidence type="ECO:0000256" key="3">
    <source>
        <dbReference type="ARBA" id="ARBA00022692"/>
    </source>
</evidence>
<feature type="transmembrane region" description="Helical" evidence="7">
    <location>
        <begin position="281"/>
        <end position="299"/>
    </location>
</feature>
<feature type="domain" description="Alpha/beta hydrolase fold-3" evidence="8">
    <location>
        <begin position="670"/>
        <end position="821"/>
    </location>
</feature>
<feature type="transmembrane region" description="Helical" evidence="7">
    <location>
        <begin position="122"/>
        <end position="143"/>
    </location>
</feature>
<dbReference type="Gene3D" id="3.40.50.1820">
    <property type="entry name" value="alpha/beta hydrolase"/>
    <property type="match status" value="2"/>
</dbReference>
<feature type="transmembrane region" description="Helical" evidence="7">
    <location>
        <begin position="349"/>
        <end position="369"/>
    </location>
</feature>
<dbReference type="Pfam" id="PF02487">
    <property type="entry name" value="CLN3"/>
    <property type="match status" value="1"/>
</dbReference>
<dbReference type="InterPro" id="IPR003492">
    <property type="entry name" value="Battenin_disease_Cln3"/>
</dbReference>
<feature type="compositionally biased region" description="Polar residues" evidence="6">
    <location>
        <begin position="1083"/>
        <end position="1093"/>
    </location>
</feature>
<dbReference type="PRINTS" id="PR01315">
    <property type="entry name" value="BATTENIN"/>
</dbReference>
<dbReference type="GO" id="GO:0005773">
    <property type="term" value="C:vacuole"/>
    <property type="evidence" value="ECO:0007669"/>
    <property type="project" value="UniProtKB-ARBA"/>
</dbReference>
<feature type="compositionally biased region" description="Basic and acidic residues" evidence="6">
    <location>
        <begin position="1174"/>
        <end position="1192"/>
    </location>
</feature>
<evidence type="ECO:0000256" key="5">
    <source>
        <dbReference type="ARBA" id="ARBA00023136"/>
    </source>
</evidence>
<evidence type="ECO:0000256" key="1">
    <source>
        <dbReference type="ARBA" id="ARBA00004127"/>
    </source>
</evidence>
<evidence type="ECO:0000256" key="4">
    <source>
        <dbReference type="ARBA" id="ARBA00022989"/>
    </source>
</evidence>
<dbReference type="OrthoDB" id="5570009at2759"/>
<dbReference type="GO" id="GO:0004806">
    <property type="term" value="F:triacylglycerol lipase activity"/>
    <property type="evidence" value="ECO:0007669"/>
    <property type="project" value="TreeGrafter"/>
</dbReference>
<protein>
    <recommendedName>
        <fullName evidence="8">Alpha/beta hydrolase fold-3 domain-containing protein</fullName>
    </recommendedName>
</protein>
<dbReference type="InterPro" id="IPR029058">
    <property type="entry name" value="AB_hydrolase_fold"/>
</dbReference>
<reference evidence="9 10" key="1">
    <citation type="submission" date="2016-05" db="EMBL/GenBank/DDBJ databases">
        <title>Genome sequencing of Trichophyton violaceum CMCC(F)T3l isolated from hair.</title>
        <authorList>
            <person name="Zhan P."/>
            <person name="Tao Y."/>
            <person name="Liu W."/>
        </authorList>
    </citation>
    <scope>NUCLEOTIDE SEQUENCE [LARGE SCALE GENOMIC DNA]</scope>
    <source>
        <strain evidence="10">CMCC(F)T3l</strain>
    </source>
</reference>
<dbReference type="GO" id="GO:0019433">
    <property type="term" value="P:triglyceride catabolic process"/>
    <property type="evidence" value="ECO:0007669"/>
    <property type="project" value="TreeGrafter"/>
</dbReference>